<dbReference type="WBParaSite" id="scaffold13194_cov280.g16762">
    <property type="protein sequence ID" value="scaffold13194_cov280.g16762"/>
    <property type="gene ID" value="scaffold13194_cov280.g16762"/>
</dbReference>
<accession>A0A915LKG4</accession>
<reference evidence="2" key="1">
    <citation type="submission" date="2022-11" db="UniProtKB">
        <authorList>
            <consortium name="WormBaseParasite"/>
        </authorList>
    </citation>
    <scope>IDENTIFICATION</scope>
</reference>
<evidence type="ECO:0000313" key="1">
    <source>
        <dbReference type="Proteomes" id="UP000887561"/>
    </source>
</evidence>
<protein>
    <submittedName>
        <fullName evidence="2">Uncharacterized protein</fullName>
    </submittedName>
</protein>
<proteinExistence type="predicted"/>
<dbReference type="CDD" id="cd11304">
    <property type="entry name" value="Cadherin_repeat"/>
    <property type="match status" value="1"/>
</dbReference>
<dbReference type="AlphaFoldDB" id="A0A915LKG4"/>
<evidence type="ECO:0000313" key="2">
    <source>
        <dbReference type="WBParaSite" id="scaffold13194_cov280.g16762"/>
    </source>
</evidence>
<name>A0A915LKG4_MELJA</name>
<keyword evidence="1" id="KW-1185">Reference proteome</keyword>
<dbReference type="Gene3D" id="2.60.40.60">
    <property type="entry name" value="Cadherins"/>
    <property type="match status" value="1"/>
</dbReference>
<sequence>MVGCWLPKGYNQIQFRITQGDEQNRFGVKSQRLEQTSGWLRTFAPLDSLKLPTNITLEVKIEDRASRLQNSNKELNSISPPNLFNIRNKAFAEIQILDGNEKLKQPKLIFRQIYFQPILEHPVPVALIELFDKDLQNKENLNIQLSRLNTQFIW</sequence>
<organism evidence="1 2">
    <name type="scientific">Meloidogyne javanica</name>
    <name type="common">Root-knot nematode worm</name>
    <dbReference type="NCBI Taxonomy" id="6303"/>
    <lineage>
        <taxon>Eukaryota</taxon>
        <taxon>Metazoa</taxon>
        <taxon>Ecdysozoa</taxon>
        <taxon>Nematoda</taxon>
        <taxon>Chromadorea</taxon>
        <taxon>Rhabditida</taxon>
        <taxon>Tylenchina</taxon>
        <taxon>Tylenchomorpha</taxon>
        <taxon>Tylenchoidea</taxon>
        <taxon>Meloidogynidae</taxon>
        <taxon>Meloidogyninae</taxon>
        <taxon>Meloidogyne</taxon>
        <taxon>Meloidogyne incognita group</taxon>
    </lineage>
</organism>
<dbReference type="Proteomes" id="UP000887561">
    <property type="component" value="Unplaced"/>
</dbReference>